<accession>A0A654TI23</accession>
<gene>
    <name evidence="4" type="ORF">ERS007661_03346</name>
    <name evidence="5" type="ORF">ERS007679_00169</name>
    <name evidence="2" type="ORF">ERS007681_04406</name>
    <name evidence="3" type="ORF">ERS007688_04402</name>
    <name evidence="6" type="ORF">ERS007720_04926</name>
</gene>
<evidence type="ECO:0000313" key="11">
    <source>
        <dbReference type="Proteomes" id="UP000048289"/>
    </source>
</evidence>
<dbReference type="EMBL" id="CSAJ01001281">
    <property type="protein sequence ID" value="COX82304.1"/>
    <property type="molecule type" value="Genomic_DNA"/>
</dbReference>
<feature type="compositionally biased region" description="Basic and acidic residues" evidence="1">
    <location>
        <begin position="61"/>
        <end position="75"/>
    </location>
</feature>
<evidence type="ECO:0000313" key="3">
    <source>
        <dbReference type="EMBL" id="CFE82973.1"/>
    </source>
</evidence>
<dbReference type="Proteomes" id="UP000045842">
    <property type="component" value="Unassembled WGS sequence"/>
</dbReference>
<evidence type="ECO:0000313" key="2">
    <source>
        <dbReference type="EMBL" id="CFE47776.1"/>
    </source>
</evidence>
<sequence>MRHQLFGYRLAGHHSDALAAFGAQRAEAGIDLVGDFEQAGRPFGDDDAGRRELGATCRPDGQSHPDLGLHRCEPP</sequence>
<dbReference type="EMBL" id="CQQC01001456">
    <property type="protein sequence ID" value="CNV96444.1"/>
    <property type="molecule type" value="Genomic_DNA"/>
</dbReference>
<organism evidence="2 11">
    <name type="scientific">Mycobacterium tuberculosis</name>
    <dbReference type="NCBI Taxonomy" id="1773"/>
    <lineage>
        <taxon>Bacteria</taxon>
        <taxon>Bacillati</taxon>
        <taxon>Actinomycetota</taxon>
        <taxon>Actinomycetes</taxon>
        <taxon>Mycobacteriales</taxon>
        <taxon>Mycobacteriaceae</taxon>
        <taxon>Mycobacterium</taxon>
        <taxon>Mycobacterium tuberculosis complex</taxon>
    </lineage>
</organism>
<dbReference type="Proteomes" id="UP000048289">
    <property type="component" value="Unassembled WGS sequence"/>
</dbReference>
<dbReference type="Proteomes" id="UP000046947">
    <property type="component" value="Unassembled WGS sequence"/>
</dbReference>
<dbReference type="AlphaFoldDB" id="A0A654TI23"/>
<protein>
    <submittedName>
        <fullName evidence="2">Uncharacterized protein</fullName>
    </submittedName>
</protein>
<feature type="region of interest" description="Disordered" evidence="1">
    <location>
        <begin position="40"/>
        <end position="75"/>
    </location>
</feature>
<evidence type="ECO:0000313" key="9">
    <source>
        <dbReference type="Proteomes" id="UP000045842"/>
    </source>
</evidence>
<evidence type="ECO:0000313" key="4">
    <source>
        <dbReference type="EMBL" id="CNV96444.1"/>
    </source>
</evidence>
<evidence type="ECO:0000313" key="8">
    <source>
        <dbReference type="Proteomes" id="UP000044938"/>
    </source>
</evidence>
<dbReference type="EMBL" id="CFOH01001297">
    <property type="protein sequence ID" value="CFE82973.1"/>
    <property type="molecule type" value="Genomic_DNA"/>
</dbReference>
<evidence type="ECO:0000313" key="6">
    <source>
        <dbReference type="EMBL" id="COX82304.1"/>
    </source>
</evidence>
<feature type="compositionally biased region" description="Basic and acidic residues" evidence="1">
    <location>
        <begin position="43"/>
        <end position="53"/>
    </location>
</feature>
<dbReference type="Proteomes" id="UP000044938">
    <property type="component" value="Unassembled WGS sequence"/>
</dbReference>
<evidence type="ECO:0000256" key="1">
    <source>
        <dbReference type="SAM" id="MobiDB-lite"/>
    </source>
</evidence>
<reference evidence="7 8" key="1">
    <citation type="submission" date="2015-03" db="EMBL/GenBank/DDBJ databases">
        <authorList>
            <consortium name="Pathogen Informatics"/>
        </authorList>
    </citation>
    <scope>NUCLEOTIDE SEQUENCE [LARGE SCALE GENOMIC DNA]</scope>
    <source>
        <strain evidence="4 7">D00501624</strain>
        <strain evidence="5 9">G09801536</strain>
        <strain evidence="2 11">G09901357</strain>
        <strain evidence="3 10">H09601792</strain>
        <strain evidence="6 8">M09401471</strain>
    </source>
</reference>
<dbReference type="EMBL" id="CSAD01000010">
    <property type="protein sequence ID" value="COU69216.1"/>
    <property type="molecule type" value="Genomic_DNA"/>
</dbReference>
<dbReference type="EMBL" id="CFOE01001059">
    <property type="protein sequence ID" value="CFE47776.1"/>
    <property type="molecule type" value="Genomic_DNA"/>
</dbReference>
<dbReference type="Proteomes" id="UP000039217">
    <property type="component" value="Unassembled WGS sequence"/>
</dbReference>
<evidence type="ECO:0000313" key="7">
    <source>
        <dbReference type="Proteomes" id="UP000039217"/>
    </source>
</evidence>
<proteinExistence type="predicted"/>
<evidence type="ECO:0000313" key="5">
    <source>
        <dbReference type="EMBL" id="COU69216.1"/>
    </source>
</evidence>
<evidence type="ECO:0000313" key="10">
    <source>
        <dbReference type="Proteomes" id="UP000046947"/>
    </source>
</evidence>
<name>A0A654TI23_MYCTX</name>